<protein>
    <submittedName>
        <fullName evidence="1">Uncharacterized protein</fullName>
    </submittedName>
</protein>
<evidence type="ECO:0000313" key="1">
    <source>
        <dbReference type="EMBL" id="GAG39221.1"/>
    </source>
</evidence>
<dbReference type="AlphaFoldDB" id="X0YR80"/>
<gene>
    <name evidence="1" type="ORF">S01H1_72934</name>
</gene>
<accession>X0YR80</accession>
<proteinExistence type="predicted"/>
<feature type="non-terminal residue" evidence="1">
    <location>
        <position position="70"/>
    </location>
</feature>
<comment type="caution">
    <text evidence="1">The sequence shown here is derived from an EMBL/GenBank/DDBJ whole genome shotgun (WGS) entry which is preliminary data.</text>
</comment>
<dbReference type="EMBL" id="BARS01048693">
    <property type="protein sequence ID" value="GAG39221.1"/>
    <property type="molecule type" value="Genomic_DNA"/>
</dbReference>
<reference evidence="1" key="1">
    <citation type="journal article" date="2014" name="Front. Microbiol.">
        <title>High frequency of phylogenetically diverse reductive dehalogenase-homologous genes in deep subseafloor sedimentary metagenomes.</title>
        <authorList>
            <person name="Kawai M."/>
            <person name="Futagami T."/>
            <person name="Toyoda A."/>
            <person name="Takaki Y."/>
            <person name="Nishi S."/>
            <person name="Hori S."/>
            <person name="Arai W."/>
            <person name="Tsubouchi T."/>
            <person name="Morono Y."/>
            <person name="Uchiyama I."/>
            <person name="Ito T."/>
            <person name="Fujiyama A."/>
            <person name="Inagaki F."/>
            <person name="Takami H."/>
        </authorList>
    </citation>
    <scope>NUCLEOTIDE SEQUENCE</scope>
    <source>
        <strain evidence="1">Expedition CK06-06</strain>
    </source>
</reference>
<sequence>MTSSERSSRPGALSVVSGLQGQLRYVEASREDIDADRSALHRRYVVDPCWDECAAGGELESLASIRGFAP</sequence>
<name>X0YR80_9ZZZZ</name>
<organism evidence="1">
    <name type="scientific">marine sediment metagenome</name>
    <dbReference type="NCBI Taxonomy" id="412755"/>
    <lineage>
        <taxon>unclassified sequences</taxon>
        <taxon>metagenomes</taxon>
        <taxon>ecological metagenomes</taxon>
    </lineage>
</organism>